<proteinExistence type="predicted"/>
<comment type="caution">
    <text evidence="1">The sequence shown here is derived from an EMBL/GenBank/DDBJ whole genome shotgun (WGS) entry which is preliminary data.</text>
</comment>
<dbReference type="Pfam" id="PF08877">
    <property type="entry name" value="MepB-like"/>
    <property type="match status" value="1"/>
</dbReference>
<organism evidence="1 2">
    <name type="scientific">Marivirga lumbricoides</name>
    <dbReference type="NCBI Taxonomy" id="1046115"/>
    <lineage>
        <taxon>Bacteria</taxon>
        <taxon>Pseudomonadati</taxon>
        <taxon>Bacteroidota</taxon>
        <taxon>Cytophagia</taxon>
        <taxon>Cytophagales</taxon>
        <taxon>Marivirgaceae</taxon>
        <taxon>Marivirga</taxon>
    </lineage>
</organism>
<accession>A0ABQ1LWA7</accession>
<evidence type="ECO:0000313" key="2">
    <source>
        <dbReference type="Proteomes" id="UP000636010"/>
    </source>
</evidence>
<keyword evidence="2" id="KW-1185">Reference proteome</keyword>
<dbReference type="Proteomes" id="UP000636010">
    <property type="component" value="Unassembled WGS sequence"/>
</dbReference>
<gene>
    <name evidence="1" type="ORF">GCM10011506_13210</name>
</gene>
<dbReference type="InterPro" id="IPR011235">
    <property type="entry name" value="MepB-like"/>
</dbReference>
<protein>
    <recommendedName>
        <fullName evidence="3">MepB family protein</fullName>
    </recommendedName>
</protein>
<reference evidence="2" key="1">
    <citation type="journal article" date="2019" name="Int. J. Syst. Evol. Microbiol.">
        <title>The Global Catalogue of Microorganisms (GCM) 10K type strain sequencing project: providing services to taxonomists for standard genome sequencing and annotation.</title>
        <authorList>
            <consortium name="The Broad Institute Genomics Platform"/>
            <consortium name="The Broad Institute Genome Sequencing Center for Infectious Disease"/>
            <person name="Wu L."/>
            <person name="Ma J."/>
        </authorList>
    </citation>
    <scope>NUCLEOTIDE SEQUENCE [LARGE SCALE GENOMIC DNA]</scope>
    <source>
        <strain evidence="2">CGMCC 1.10832</strain>
    </source>
</reference>
<dbReference type="PIRSF" id="PIRSF032285">
    <property type="entry name" value="UCP032285"/>
    <property type="match status" value="1"/>
</dbReference>
<dbReference type="RefSeq" id="WP_188461508.1">
    <property type="nucleotide sequence ID" value="NZ_BAABHU010000003.1"/>
</dbReference>
<name>A0ABQ1LWA7_9BACT</name>
<sequence>MNDTLKTLDKLGLVVSDFTTEKESKEYAACRFKLNGLNIIYRDAKTTPKKGGQFVTFWKRSEEGPIAPFHENDSFDFFVVNVSSEGKSGQFVFPKAILVQKGIISTEEKEGKRAFRVYPAWDQAHNKQAKLSQQWQLNYFYEVEPNLDQQKAAKLYNIK</sequence>
<evidence type="ECO:0008006" key="3">
    <source>
        <dbReference type="Google" id="ProtNLM"/>
    </source>
</evidence>
<dbReference type="InterPro" id="IPR038231">
    <property type="entry name" value="MepB-like_sf"/>
</dbReference>
<dbReference type="EMBL" id="BMEC01000003">
    <property type="protein sequence ID" value="GGC29153.1"/>
    <property type="molecule type" value="Genomic_DNA"/>
</dbReference>
<dbReference type="Gene3D" id="3.40.1350.140">
    <property type="entry name" value="MepB-like"/>
    <property type="match status" value="1"/>
</dbReference>
<evidence type="ECO:0000313" key="1">
    <source>
        <dbReference type="EMBL" id="GGC29153.1"/>
    </source>
</evidence>